<dbReference type="InterPro" id="IPR005135">
    <property type="entry name" value="Endo/exonuclease/phosphatase"/>
</dbReference>
<dbReference type="PANTHER" id="PTHR12121:SF36">
    <property type="entry name" value="ENDONUCLEASE_EXONUCLEASE_PHOSPHATASE DOMAIN-CONTAINING PROTEIN"/>
    <property type="match status" value="1"/>
</dbReference>
<dbReference type="PANTHER" id="PTHR12121">
    <property type="entry name" value="CARBON CATABOLITE REPRESSOR PROTEIN 4"/>
    <property type="match status" value="1"/>
</dbReference>
<dbReference type="Gene3D" id="3.60.10.10">
    <property type="entry name" value="Endonuclease/exonuclease/phosphatase"/>
    <property type="match status" value="1"/>
</dbReference>
<evidence type="ECO:0000313" key="4">
    <source>
        <dbReference type="EMBL" id="CCA25330.1"/>
    </source>
</evidence>
<sequence length="291" mass="33557">MRDESANGIPQLRAHNPQPGMPLKIMTFNLRYANTEDGPRGWIYRKDHVIDIINRYHPAIMGTQEGLADQLDDIDKNLIHPYKRFGIEREPNGEHEEIFYDTSVVELIKGGNFWLSETPDTFGTLGWDADCVRLVTWCHFQLIETKQLFYVFNTQFDHVGAISRQKAARLLWDRIKTIAGTDAIVFTLGDFNTYRHDPTYKFFTQDEAGPMFQDAWTNATSKVGDVSCTYHAWEGPAYHLENGVVGANHIDWLFSRPNLKVLETKVITEERNGFHPSDHYPMQTEILLPPR</sequence>
<dbReference type="GO" id="GO:0000175">
    <property type="term" value="F:3'-5'-RNA exonuclease activity"/>
    <property type="evidence" value="ECO:0007669"/>
    <property type="project" value="TreeGrafter"/>
</dbReference>
<dbReference type="CDD" id="cd09083">
    <property type="entry name" value="EEP-1"/>
    <property type="match status" value="1"/>
</dbReference>
<dbReference type="HOGENOM" id="CLU_030508_1_0_1"/>
<reference evidence="3" key="1">
    <citation type="journal article" date="2011" name="PLoS Biol.">
        <title>Gene gain and loss during evolution of obligate parasitism in the white rust pathogen of Arabidopsis thaliana.</title>
        <authorList>
            <person name="Kemen E."/>
            <person name="Gardiner A."/>
            <person name="Schultz-Larsen T."/>
            <person name="Kemen A.C."/>
            <person name="Balmuth A.L."/>
            <person name="Robert-Seilaniantz A."/>
            <person name="Bailey K."/>
            <person name="Holub E."/>
            <person name="Studholme D.J."/>
            <person name="Maclean D."/>
            <person name="Jones J.D."/>
        </authorList>
    </citation>
    <scope>NUCLEOTIDE SEQUENCE</scope>
</reference>
<evidence type="ECO:0000259" key="2">
    <source>
        <dbReference type="Pfam" id="PF03372"/>
    </source>
</evidence>
<dbReference type="EMBL" id="FR824247">
    <property type="protein sequence ID" value="CCA23669.1"/>
    <property type="molecule type" value="Genomic_DNA"/>
</dbReference>
<evidence type="ECO:0000313" key="3">
    <source>
        <dbReference type="EMBL" id="CCA23669.1"/>
    </source>
</evidence>
<feature type="region of interest" description="Disordered" evidence="1">
    <location>
        <begin position="1"/>
        <end position="20"/>
    </location>
</feature>
<dbReference type="AlphaFoldDB" id="F0WQR0"/>
<dbReference type="Pfam" id="PF03372">
    <property type="entry name" value="Exo_endo_phos"/>
    <property type="match status" value="1"/>
</dbReference>
<gene>
    <name evidence="3" type="primary">AlNc14C202G8720</name>
    <name evidence="4" type="synonym">AlNc14C291G10236</name>
    <name evidence="3" type="ORF">ALNC14_098130</name>
    <name evidence="4" type="ORF">ALNC14_114740</name>
</gene>
<accession>F0WQR0</accession>
<protein>
    <submittedName>
        <fullName evidence="3">Uncharacterized protein AlNc14C202G8720</fullName>
    </submittedName>
    <submittedName>
        <fullName evidence="4">Uncharacterized protein AlNc14C291G10236</fullName>
    </submittedName>
</protein>
<name>F0WQR0_9STRA</name>
<organism evidence="3">
    <name type="scientific">Albugo laibachii Nc14</name>
    <dbReference type="NCBI Taxonomy" id="890382"/>
    <lineage>
        <taxon>Eukaryota</taxon>
        <taxon>Sar</taxon>
        <taxon>Stramenopiles</taxon>
        <taxon>Oomycota</taxon>
        <taxon>Peronosporomycetes</taxon>
        <taxon>Albuginales</taxon>
        <taxon>Albuginaceae</taxon>
        <taxon>Albugo</taxon>
    </lineage>
</organism>
<evidence type="ECO:0000256" key="1">
    <source>
        <dbReference type="SAM" id="MobiDB-lite"/>
    </source>
</evidence>
<dbReference type="SUPFAM" id="SSF56219">
    <property type="entry name" value="DNase I-like"/>
    <property type="match status" value="1"/>
</dbReference>
<reference evidence="3" key="2">
    <citation type="submission" date="2011-02" db="EMBL/GenBank/DDBJ databases">
        <authorList>
            <person name="MacLean D."/>
        </authorList>
    </citation>
    <scope>NUCLEOTIDE SEQUENCE</scope>
</reference>
<dbReference type="InterPro" id="IPR050410">
    <property type="entry name" value="CCR4/nocturin_mRNA_transcr"/>
</dbReference>
<dbReference type="InterPro" id="IPR036691">
    <property type="entry name" value="Endo/exonu/phosph_ase_sf"/>
</dbReference>
<proteinExistence type="predicted"/>
<feature type="domain" description="Endonuclease/exonuclease/phosphatase" evidence="2">
    <location>
        <begin position="26"/>
        <end position="279"/>
    </location>
</feature>
<dbReference type="EMBL" id="FR824336">
    <property type="protein sequence ID" value="CCA25330.1"/>
    <property type="molecule type" value="Genomic_DNA"/>
</dbReference>